<keyword evidence="3" id="KW-1185">Reference proteome</keyword>
<dbReference type="Proteomes" id="UP000314294">
    <property type="component" value="Unassembled WGS sequence"/>
</dbReference>
<reference evidence="2 3" key="1">
    <citation type="submission" date="2019-03" db="EMBL/GenBank/DDBJ databases">
        <title>First draft genome of Liparis tanakae, snailfish: a comprehensive survey of snailfish specific genes.</title>
        <authorList>
            <person name="Kim W."/>
            <person name="Song I."/>
            <person name="Jeong J.-H."/>
            <person name="Kim D."/>
            <person name="Kim S."/>
            <person name="Ryu S."/>
            <person name="Song J.Y."/>
            <person name="Lee S.K."/>
        </authorList>
    </citation>
    <scope>NUCLEOTIDE SEQUENCE [LARGE SCALE GENOMIC DNA]</scope>
    <source>
        <tissue evidence="2">Muscle</tissue>
    </source>
</reference>
<name>A0A4Z2H2L0_9TELE</name>
<evidence type="ECO:0000313" key="3">
    <source>
        <dbReference type="Proteomes" id="UP000314294"/>
    </source>
</evidence>
<comment type="caution">
    <text evidence="2">The sequence shown here is derived from an EMBL/GenBank/DDBJ whole genome shotgun (WGS) entry which is preliminary data.</text>
</comment>
<accession>A0A4Z2H2L0</accession>
<evidence type="ECO:0000256" key="1">
    <source>
        <dbReference type="SAM" id="MobiDB-lite"/>
    </source>
</evidence>
<sequence length="185" mass="19561">MPNLVICEGRVRRGGDPEPRQALRQAVGAPAGQRERSVAAAVLLGRRRRPLLPSPASSVALGFSPVLGVAAPLPPEEAGTLLAAQMVQRRCPGGGDWGIHRCSWLRSDRENSRLSSLHMSADLDLFFLKLPPSRGPSVIRWRYRSSPTTSPSSSSPAESSPPAWATVSASEVSGVGVASASSSCW</sequence>
<protein>
    <submittedName>
        <fullName evidence="2">Uncharacterized protein</fullName>
    </submittedName>
</protein>
<gene>
    <name evidence="2" type="ORF">EYF80_030688</name>
</gene>
<dbReference type="EMBL" id="SRLO01000364">
    <property type="protein sequence ID" value="TNN59054.1"/>
    <property type="molecule type" value="Genomic_DNA"/>
</dbReference>
<organism evidence="2 3">
    <name type="scientific">Liparis tanakae</name>
    <name type="common">Tanaka's snailfish</name>
    <dbReference type="NCBI Taxonomy" id="230148"/>
    <lineage>
        <taxon>Eukaryota</taxon>
        <taxon>Metazoa</taxon>
        <taxon>Chordata</taxon>
        <taxon>Craniata</taxon>
        <taxon>Vertebrata</taxon>
        <taxon>Euteleostomi</taxon>
        <taxon>Actinopterygii</taxon>
        <taxon>Neopterygii</taxon>
        <taxon>Teleostei</taxon>
        <taxon>Neoteleostei</taxon>
        <taxon>Acanthomorphata</taxon>
        <taxon>Eupercaria</taxon>
        <taxon>Perciformes</taxon>
        <taxon>Cottioidei</taxon>
        <taxon>Cottales</taxon>
        <taxon>Liparidae</taxon>
        <taxon>Liparis</taxon>
    </lineage>
</organism>
<feature type="compositionally biased region" description="Low complexity" evidence="1">
    <location>
        <begin position="145"/>
        <end position="166"/>
    </location>
</feature>
<feature type="region of interest" description="Disordered" evidence="1">
    <location>
        <begin position="143"/>
        <end position="166"/>
    </location>
</feature>
<proteinExistence type="predicted"/>
<evidence type="ECO:0000313" key="2">
    <source>
        <dbReference type="EMBL" id="TNN59054.1"/>
    </source>
</evidence>
<dbReference type="AlphaFoldDB" id="A0A4Z2H2L0"/>